<dbReference type="GO" id="GO:0019901">
    <property type="term" value="F:protein kinase binding"/>
    <property type="evidence" value="ECO:0007669"/>
    <property type="project" value="TreeGrafter"/>
</dbReference>
<feature type="compositionally biased region" description="Acidic residues" evidence="1">
    <location>
        <begin position="99"/>
        <end position="110"/>
    </location>
</feature>
<protein>
    <submittedName>
        <fullName evidence="4">Linker for activation of T-cells family member 1 isoform X2</fullName>
    </submittedName>
</protein>
<dbReference type="CTD" id="27040"/>
<evidence type="ECO:0000256" key="2">
    <source>
        <dbReference type="SAM" id="SignalP"/>
    </source>
</evidence>
<dbReference type="Proteomes" id="UP000515140">
    <property type="component" value="Unplaced"/>
</dbReference>
<dbReference type="GO" id="GO:0001772">
    <property type="term" value="C:immunological synapse"/>
    <property type="evidence" value="ECO:0007669"/>
    <property type="project" value="TreeGrafter"/>
</dbReference>
<feature type="chain" id="PRO_5028174509" evidence="2">
    <location>
        <begin position="26"/>
        <end position="215"/>
    </location>
</feature>
<keyword evidence="2" id="KW-0732">Signal</keyword>
<feature type="signal peptide" evidence="2">
    <location>
        <begin position="1"/>
        <end position="25"/>
    </location>
</feature>
<feature type="compositionally biased region" description="Low complexity" evidence="1">
    <location>
        <begin position="124"/>
        <end position="138"/>
    </location>
</feature>
<accession>A0A6P5LVE0</accession>
<dbReference type="RefSeq" id="XP_020862540.1">
    <property type="nucleotide sequence ID" value="XM_021006881.1"/>
</dbReference>
<feature type="region of interest" description="Disordered" evidence="1">
    <location>
        <begin position="76"/>
        <end position="146"/>
    </location>
</feature>
<sequence length="215" mass="23469">METTSLGPSLLWLLILLFPALLVTALCLCCRDFPGPNSEVSPSDSSYQPSSGLVILKRPYTNTSWPSAVSCQPDLLPIPRSPQHPGLSHRITSRRDADTQPEDADEEDDYHNEGYLEVLPDDCPNSSSAPLSNSAPNLGSPGLRDSPSSMVWGEDYVNVLESTEVSLGGSCEYVNMPEAQEERTPSNRTPVTDQEGEEEGPDYENVQEQNGHSFT</sequence>
<gene>
    <name evidence="4" type="primary">LAT</name>
</gene>
<evidence type="ECO:0000256" key="1">
    <source>
        <dbReference type="SAM" id="MobiDB-lite"/>
    </source>
</evidence>
<dbReference type="AlphaFoldDB" id="A0A6P5LVE0"/>
<organism evidence="3 4">
    <name type="scientific">Phascolarctos cinereus</name>
    <name type="common">Koala</name>
    <dbReference type="NCBI Taxonomy" id="38626"/>
    <lineage>
        <taxon>Eukaryota</taxon>
        <taxon>Metazoa</taxon>
        <taxon>Chordata</taxon>
        <taxon>Craniata</taxon>
        <taxon>Vertebrata</taxon>
        <taxon>Euteleostomi</taxon>
        <taxon>Mammalia</taxon>
        <taxon>Metatheria</taxon>
        <taxon>Diprotodontia</taxon>
        <taxon>Phascolarctidae</taxon>
        <taxon>Phascolarctos</taxon>
    </lineage>
</organism>
<keyword evidence="3" id="KW-1185">Reference proteome</keyword>
<dbReference type="PANTHER" id="PTHR15586:SF0">
    <property type="entry name" value="LINKER FOR ACTIVATION OF T-CELLS FAMILY MEMBER 1"/>
    <property type="match status" value="1"/>
</dbReference>
<name>A0A6P5LVE0_PHACI</name>
<dbReference type="Pfam" id="PF15234">
    <property type="entry name" value="LAT"/>
    <property type="match status" value="1"/>
</dbReference>
<dbReference type="GO" id="GO:0035556">
    <property type="term" value="P:intracellular signal transduction"/>
    <property type="evidence" value="ECO:0007669"/>
    <property type="project" value="TreeGrafter"/>
</dbReference>
<feature type="compositionally biased region" description="Polar residues" evidence="1">
    <location>
        <begin position="206"/>
        <end position="215"/>
    </location>
</feature>
<reference evidence="4" key="1">
    <citation type="submission" date="2025-08" db="UniProtKB">
        <authorList>
            <consortium name="RefSeq"/>
        </authorList>
    </citation>
    <scope>IDENTIFICATION</scope>
    <source>
        <tissue evidence="4">Spleen</tissue>
    </source>
</reference>
<proteinExistence type="predicted"/>
<dbReference type="InterPro" id="IPR008359">
    <property type="entry name" value="Linker_for_activat_Tcells_prot"/>
</dbReference>
<evidence type="ECO:0000313" key="4">
    <source>
        <dbReference type="RefSeq" id="XP_020862540.1"/>
    </source>
</evidence>
<dbReference type="GeneID" id="110222055"/>
<evidence type="ECO:0000313" key="3">
    <source>
        <dbReference type="Proteomes" id="UP000515140"/>
    </source>
</evidence>
<dbReference type="GO" id="GO:0006954">
    <property type="term" value="P:inflammatory response"/>
    <property type="evidence" value="ECO:0007669"/>
    <property type="project" value="TreeGrafter"/>
</dbReference>
<feature type="region of interest" description="Disordered" evidence="1">
    <location>
        <begin position="171"/>
        <end position="215"/>
    </location>
</feature>
<dbReference type="GO" id="GO:0050863">
    <property type="term" value="P:regulation of T cell activation"/>
    <property type="evidence" value="ECO:0007669"/>
    <property type="project" value="TreeGrafter"/>
</dbReference>
<dbReference type="GO" id="GO:0006955">
    <property type="term" value="P:immune response"/>
    <property type="evidence" value="ECO:0007669"/>
    <property type="project" value="TreeGrafter"/>
</dbReference>
<dbReference type="PANTHER" id="PTHR15586">
    <property type="entry name" value="LINKER FOR ACTIVATION OF T-CELLS FAMILY MEMBER 1"/>
    <property type="match status" value="1"/>
</dbReference>